<protein>
    <recommendedName>
        <fullName evidence="2">Macro domain-containing protein</fullName>
    </recommendedName>
</protein>
<evidence type="ECO:0000256" key="1">
    <source>
        <dbReference type="SAM" id="MobiDB-lite"/>
    </source>
</evidence>
<dbReference type="PROSITE" id="PS51154">
    <property type="entry name" value="MACRO"/>
    <property type="match status" value="1"/>
</dbReference>
<comment type="caution">
    <text evidence="3">The sequence shown here is derived from an EMBL/GenBank/DDBJ whole genome shotgun (WGS) entry which is preliminary data.</text>
</comment>
<dbReference type="RefSeq" id="XP_033425843.1">
    <property type="nucleotide sequence ID" value="XM_033572528.1"/>
</dbReference>
<dbReference type="Pfam" id="PF01661">
    <property type="entry name" value="Macro"/>
    <property type="match status" value="1"/>
</dbReference>
<dbReference type="VEuPathDB" id="FungiDB:EYZ11_000280"/>
<dbReference type="AlphaFoldDB" id="A0A5M9MHL6"/>
<feature type="domain" description="Macro" evidence="2">
    <location>
        <begin position="25"/>
        <end position="212"/>
    </location>
</feature>
<dbReference type="Proteomes" id="UP000324241">
    <property type="component" value="Unassembled WGS sequence"/>
</dbReference>
<dbReference type="InterPro" id="IPR043472">
    <property type="entry name" value="Macro_dom-like"/>
</dbReference>
<evidence type="ECO:0000259" key="2">
    <source>
        <dbReference type="PROSITE" id="PS51154"/>
    </source>
</evidence>
<feature type="compositionally biased region" description="Polar residues" evidence="1">
    <location>
        <begin position="321"/>
        <end position="330"/>
    </location>
</feature>
<evidence type="ECO:0000313" key="4">
    <source>
        <dbReference type="Proteomes" id="UP000324241"/>
    </source>
</evidence>
<dbReference type="Gene3D" id="3.40.220.10">
    <property type="entry name" value="Leucine Aminopeptidase, subunit E, domain 1"/>
    <property type="match status" value="1"/>
</dbReference>
<feature type="compositionally biased region" description="Acidic residues" evidence="1">
    <location>
        <begin position="288"/>
        <end position="298"/>
    </location>
</feature>
<feature type="region of interest" description="Disordered" evidence="1">
    <location>
        <begin position="212"/>
        <end position="348"/>
    </location>
</feature>
<dbReference type="SUPFAM" id="SSF52949">
    <property type="entry name" value="Macro domain-like"/>
    <property type="match status" value="1"/>
</dbReference>
<organism evidence="3 4">
    <name type="scientific">Aspergillus tanneri</name>
    <dbReference type="NCBI Taxonomy" id="1220188"/>
    <lineage>
        <taxon>Eukaryota</taxon>
        <taxon>Fungi</taxon>
        <taxon>Dikarya</taxon>
        <taxon>Ascomycota</taxon>
        <taxon>Pezizomycotina</taxon>
        <taxon>Eurotiomycetes</taxon>
        <taxon>Eurotiomycetidae</taxon>
        <taxon>Eurotiales</taxon>
        <taxon>Aspergillaceae</taxon>
        <taxon>Aspergillus</taxon>
        <taxon>Aspergillus subgen. Circumdati</taxon>
    </lineage>
</organism>
<feature type="compositionally biased region" description="Basic and acidic residues" evidence="1">
    <location>
        <begin position="333"/>
        <end position="348"/>
    </location>
</feature>
<dbReference type="PANTHER" id="PTHR11106:SF27">
    <property type="entry name" value="MACRO DOMAIN-CONTAINING PROTEIN"/>
    <property type="match status" value="1"/>
</dbReference>
<name>A0A5M9MHL6_9EURO</name>
<dbReference type="EMBL" id="QUQM01000007">
    <property type="protein sequence ID" value="KAA8646482.1"/>
    <property type="molecule type" value="Genomic_DNA"/>
</dbReference>
<sequence>MAVHIAEIPTVSLLYKLKRLVPVTSSRASPSKIFNDTISLIRNDITKLQDVDCIVNAANESLLGGGGVDGAIHRAAGPNLLNECRTLHGCDTGDAKITSAYNLPCKKVIHAVGPIYHYEPRYGSGRSEALLRSCYRRSLELAVENNMTSIAFSAISTGIYGYPKKEAAHTALDETRKFLDSRSNTGKLERIIFCNFEAADESAYEETIPLFFPPVDQDLPSPSSQETNPQAQADGESSPSPELLAAKLPDPPTVDPVFEGQPEAKKMKINIGHVGRTTGDAQTKSDDKSEDDWEEVNQSEDGRTERLDDDPVEVDRPPSATDVQSVQSSGIIERVESHSTESSVGKDW</sequence>
<dbReference type="CDD" id="cd02908">
    <property type="entry name" value="Macro_OAADPr_deacetylase"/>
    <property type="match status" value="1"/>
</dbReference>
<dbReference type="GeneID" id="54330617"/>
<proteinExistence type="predicted"/>
<dbReference type="SMART" id="SM00506">
    <property type="entry name" value="A1pp"/>
    <property type="match status" value="1"/>
</dbReference>
<feature type="compositionally biased region" description="Polar residues" evidence="1">
    <location>
        <begin position="220"/>
        <end position="240"/>
    </location>
</feature>
<reference evidence="3 4" key="1">
    <citation type="submission" date="2019-08" db="EMBL/GenBank/DDBJ databases">
        <title>The genome sequence of a newly discovered highly antifungal drug resistant Aspergillus species, Aspergillus tanneri NIH 1004.</title>
        <authorList>
            <person name="Mounaud S."/>
            <person name="Singh I."/>
            <person name="Joardar V."/>
            <person name="Pakala S."/>
            <person name="Pakala S."/>
            <person name="Venepally P."/>
            <person name="Chung J.K."/>
            <person name="Losada L."/>
            <person name="Nierman W.C."/>
        </authorList>
    </citation>
    <scope>NUCLEOTIDE SEQUENCE [LARGE SCALE GENOMIC DNA]</scope>
    <source>
        <strain evidence="3 4">NIH1004</strain>
    </source>
</reference>
<dbReference type="InterPro" id="IPR002589">
    <property type="entry name" value="Macro_dom"/>
</dbReference>
<gene>
    <name evidence="3" type="ORF">ATNIH1004_007915</name>
</gene>
<dbReference type="PANTHER" id="PTHR11106">
    <property type="entry name" value="GANGLIOSIDE INDUCED DIFFERENTIATION ASSOCIATED PROTEIN 2-RELATED"/>
    <property type="match status" value="1"/>
</dbReference>
<dbReference type="OrthoDB" id="6077599at2759"/>
<accession>A0A5M9MHL6</accession>
<evidence type="ECO:0000313" key="3">
    <source>
        <dbReference type="EMBL" id="KAA8646482.1"/>
    </source>
</evidence>